<reference evidence="1 2" key="2">
    <citation type="submission" date="2018-11" db="EMBL/GenBank/DDBJ databases">
        <authorList>
            <consortium name="Pathogen Informatics"/>
        </authorList>
    </citation>
    <scope>NUCLEOTIDE SEQUENCE [LARGE SCALE GENOMIC DNA]</scope>
</reference>
<evidence type="ECO:0000313" key="2">
    <source>
        <dbReference type="Proteomes" id="UP000278627"/>
    </source>
</evidence>
<sequence length="112" mass="13193">MKKHFCAIAFWPKEIIRSIHDQLIIFARTFVQRSCDTIGCQYCQGRKLRLQSSNMRGTNFFDIDRRVDWLKGIDWWVDRNAWGQGREKSGTGDDNDDSDDDIAAYWFSLCYA</sequence>
<evidence type="ECO:0000313" key="3">
    <source>
        <dbReference type="WBParaSite" id="BPAG_0001323001-mRNA-1"/>
    </source>
</evidence>
<keyword evidence="2" id="KW-1185">Reference proteome</keyword>
<reference evidence="3" key="1">
    <citation type="submission" date="2017-02" db="UniProtKB">
        <authorList>
            <consortium name="WormBaseParasite"/>
        </authorList>
    </citation>
    <scope>IDENTIFICATION</scope>
</reference>
<gene>
    <name evidence="1" type="ORF">BPAG_LOCUS13158</name>
</gene>
<accession>A0A0N4TWC4</accession>
<proteinExistence type="predicted"/>
<evidence type="ECO:0000313" key="1">
    <source>
        <dbReference type="EMBL" id="VDN94343.1"/>
    </source>
</evidence>
<dbReference type="WBParaSite" id="BPAG_0001323001-mRNA-1">
    <property type="protein sequence ID" value="BPAG_0001323001-mRNA-1"/>
    <property type="gene ID" value="BPAG_0001323001"/>
</dbReference>
<name>A0A0N4TWC4_BRUPA</name>
<dbReference type="AlphaFoldDB" id="A0A0N4TWC4"/>
<dbReference type="Proteomes" id="UP000278627">
    <property type="component" value="Unassembled WGS sequence"/>
</dbReference>
<organism evidence="3">
    <name type="scientific">Brugia pahangi</name>
    <name type="common">Filarial nematode worm</name>
    <dbReference type="NCBI Taxonomy" id="6280"/>
    <lineage>
        <taxon>Eukaryota</taxon>
        <taxon>Metazoa</taxon>
        <taxon>Ecdysozoa</taxon>
        <taxon>Nematoda</taxon>
        <taxon>Chromadorea</taxon>
        <taxon>Rhabditida</taxon>
        <taxon>Spirurina</taxon>
        <taxon>Spiruromorpha</taxon>
        <taxon>Filarioidea</taxon>
        <taxon>Onchocercidae</taxon>
        <taxon>Brugia</taxon>
    </lineage>
</organism>
<protein>
    <submittedName>
        <fullName evidence="3">Integrase_SAM-like_N domain-containing protein</fullName>
    </submittedName>
</protein>
<dbReference type="EMBL" id="UZAD01013359">
    <property type="protein sequence ID" value="VDN94343.1"/>
    <property type="molecule type" value="Genomic_DNA"/>
</dbReference>